<comment type="caution">
    <text evidence="2">The sequence shown here is derived from an EMBL/GenBank/DDBJ whole genome shotgun (WGS) entry which is preliminary data.</text>
</comment>
<evidence type="ECO:0008006" key="4">
    <source>
        <dbReference type="Google" id="ProtNLM"/>
    </source>
</evidence>
<dbReference type="RefSeq" id="WP_224404182.1">
    <property type="nucleotide sequence ID" value="NZ_BAAAOD010000026.1"/>
</dbReference>
<dbReference type="EMBL" id="JBBPIX010000021">
    <property type="protein sequence ID" value="MEK6467136.1"/>
    <property type="molecule type" value="Genomic_DNA"/>
</dbReference>
<evidence type="ECO:0000313" key="2">
    <source>
        <dbReference type="EMBL" id="MEK6467136.1"/>
    </source>
</evidence>
<evidence type="ECO:0000256" key="1">
    <source>
        <dbReference type="SAM" id="MobiDB-lite"/>
    </source>
</evidence>
<accession>A0ABU9AL26</accession>
<organism evidence="2 3">
    <name type="scientific">Pseudonocardia alni subsp. carboxydivorans</name>
    <dbReference type="NCBI Taxonomy" id="415010"/>
    <lineage>
        <taxon>Bacteria</taxon>
        <taxon>Bacillati</taxon>
        <taxon>Actinomycetota</taxon>
        <taxon>Actinomycetes</taxon>
        <taxon>Pseudonocardiales</taxon>
        <taxon>Pseudonocardiaceae</taxon>
        <taxon>Pseudonocardia</taxon>
    </lineage>
</organism>
<proteinExistence type="predicted"/>
<feature type="region of interest" description="Disordered" evidence="1">
    <location>
        <begin position="309"/>
        <end position="342"/>
    </location>
</feature>
<gene>
    <name evidence="2" type="ORF">WG925_25655</name>
</gene>
<evidence type="ECO:0000313" key="3">
    <source>
        <dbReference type="Proteomes" id="UP001367513"/>
    </source>
</evidence>
<keyword evidence="3" id="KW-1185">Reference proteome</keyword>
<dbReference type="Proteomes" id="UP001367513">
    <property type="component" value="Unassembled WGS sequence"/>
</dbReference>
<sequence>MAFGLGRLVSQRRRVVSMWPRKSAQSLREQAAELAAEAEHSAQVRALSTHPDVIALQVERVRSQVNRLMWTGIVLGMAFCMTNVQEFGAEGTEEWSPGWWAAWLLDPMVSLVLIAVVLAEQTTSRWQLATPAWARRARWATLGATYAMNTWKAWGALDPGLILLHSVPPLVVFVATEAAPEIRDRLTAAVKAAAADSGDGPVTVAEAAVAAGIAAAEPAVVEAAEPRASAALEDGAAEPQGLPVACAGGGVRWEREELLRADPAVRVEQVKDLIRAGLVPSVELTGSQVGAIFGQSPRTGRRDIEEAERQLGMGQSERTTDQPRPSGMSTAPEHACSSGGSDALVLVGHDRGETVGVGA</sequence>
<protein>
    <recommendedName>
        <fullName evidence="4">DUF2637 domain-containing protein</fullName>
    </recommendedName>
</protein>
<reference evidence="2 3" key="1">
    <citation type="submission" date="2024-03" db="EMBL/GenBank/DDBJ databases">
        <title>Draft genome sequence of Pseudonocardia carboxydivorans JCM 14827.</title>
        <authorList>
            <person name="Duangmal K."/>
        </authorList>
    </citation>
    <scope>NUCLEOTIDE SEQUENCE [LARGE SCALE GENOMIC DNA]</scope>
    <source>
        <strain evidence="2 3">JCM 14827</strain>
    </source>
</reference>
<name>A0ABU9AL26_PSEA5</name>